<reference evidence="3" key="1">
    <citation type="journal article" date="2019" name="Int. J. Syst. Evol. Microbiol.">
        <title>The Global Catalogue of Microorganisms (GCM) 10K type strain sequencing project: providing services to taxonomists for standard genome sequencing and annotation.</title>
        <authorList>
            <consortium name="The Broad Institute Genomics Platform"/>
            <consortium name="The Broad Institute Genome Sequencing Center for Infectious Disease"/>
            <person name="Wu L."/>
            <person name="Ma J."/>
        </authorList>
    </citation>
    <scope>NUCLEOTIDE SEQUENCE [LARGE SCALE GENOMIC DNA]</scope>
    <source>
        <strain evidence="3">CCUG 49018</strain>
    </source>
</reference>
<proteinExistence type="predicted"/>
<dbReference type="Gene3D" id="3.30.70.100">
    <property type="match status" value="1"/>
</dbReference>
<protein>
    <submittedName>
        <fullName evidence="2">DUF1330 domain-containing protein</fullName>
    </submittedName>
</protein>
<dbReference type="Pfam" id="PF07045">
    <property type="entry name" value="DUF1330"/>
    <property type="match status" value="1"/>
</dbReference>
<name>A0ABW3VC06_9PSEU</name>
<evidence type="ECO:0000313" key="2">
    <source>
        <dbReference type="EMBL" id="MFD1232629.1"/>
    </source>
</evidence>
<dbReference type="PANTHER" id="PTHR41521">
    <property type="match status" value="1"/>
</dbReference>
<organism evidence="2 3">
    <name type="scientific">Pseudonocardia benzenivorans</name>
    <dbReference type="NCBI Taxonomy" id="228005"/>
    <lineage>
        <taxon>Bacteria</taxon>
        <taxon>Bacillati</taxon>
        <taxon>Actinomycetota</taxon>
        <taxon>Actinomycetes</taxon>
        <taxon>Pseudonocardiales</taxon>
        <taxon>Pseudonocardiaceae</taxon>
        <taxon>Pseudonocardia</taxon>
    </lineage>
</organism>
<dbReference type="PANTHER" id="PTHR41521:SF4">
    <property type="entry name" value="BLR0684 PROTEIN"/>
    <property type="match status" value="1"/>
</dbReference>
<dbReference type="InterPro" id="IPR011008">
    <property type="entry name" value="Dimeric_a/b-barrel"/>
</dbReference>
<comment type="caution">
    <text evidence="2">The sequence shown here is derived from an EMBL/GenBank/DDBJ whole genome shotgun (WGS) entry which is preliminary data.</text>
</comment>
<evidence type="ECO:0000259" key="1">
    <source>
        <dbReference type="Pfam" id="PF07045"/>
    </source>
</evidence>
<accession>A0ABW3VC06</accession>
<evidence type="ECO:0000313" key="3">
    <source>
        <dbReference type="Proteomes" id="UP001597182"/>
    </source>
</evidence>
<dbReference type="Proteomes" id="UP001597182">
    <property type="component" value="Unassembled WGS sequence"/>
</dbReference>
<dbReference type="InterPro" id="IPR010753">
    <property type="entry name" value="DUF1330"/>
</dbReference>
<feature type="domain" description="DUF1330" evidence="1">
    <location>
        <begin position="3"/>
        <end position="95"/>
    </location>
</feature>
<dbReference type="EMBL" id="JBHTMB010000028">
    <property type="protein sequence ID" value="MFD1232629.1"/>
    <property type="molecule type" value="Genomic_DNA"/>
</dbReference>
<gene>
    <name evidence="2" type="ORF">ACFQ34_04980</name>
</gene>
<keyword evidence="3" id="KW-1185">Reference proteome</keyword>
<sequence length="97" mass="10615">MAKGYWVVTYRWVTDTDALARYGAQAAPVVLEAGGRFVTRGGKVTAREHGLAERTVVVEFADYDVAVATYESQAYQDAVRILDGVAERDFRIVEGAA</sequence>
<dbReference type="RefSeq" id="WP_013673944.1">
    <property type="nucleotide sequence ID" value="NZ_BAABKS010000008.1"/>
</dbReference>
<dbReference type="SUPFAM" id="SSF54909">
    <property type="entry name" value="Dimeric alpha+beta barrel"/>
    <property type="match status" value="1"/>
</dbReference>